<dbReference type="RefSeq" id="WP_161344207.1">
    <property type="nucleotide sequence ID" value="NZ_BMGW01000003.1"/>
</dbReference>
<keyword evidence="2" id="KW-0812">Transmembrane</keyword>
<protein>
    <submittedName>
        <fullName evidence="3">SDR family oxidoreductase</fullName>
    </submittedName>
</protein>
<dbReference type="PRINTS" id="PR00081">
    <property type="entry name" value="GDHRDH"/>
</dbReference>
<evidence type="ECO:0000256" key="2">
    <source>
        <dbReference type="SAM" id="Phobius"/>
    </source>
</evidence>
<feature type="transmembrane region" description="Helical" evidence="2">
    <location>
        <begin position="222"/>
        <end position="244"/>
    </location>
</feature>
<dbReference type="SUPFAM" id="SSF51735">
    <property type="entry name" value="NAD(P)-binding Rossmann-fold domains"/>
    <property type="match status" value="1"/>
</dbReference>
<dbReference type="FunFam" id="3.40.50.720:FF:000084">
    <property type="entry name" value="Short-chain dehydrogenase reductase"/>
    <property type="match status" value="1"/>
</dbReference>
<sequence length="253" mass="25333">MLLEDKVHIITGASSGIGAAAARLFAREGALLVLGARRQHELGAVTDEINQAGGRAVALAGDVTDAGFAADLVALARSEFGGLDGAFNNAGRMGSGSRLAETEPGEWAAVLATNLTAAYLAARAQIPALEERGGGSLVFTGSFVGYTATLPGMGPYAASKAGLIGLVQSIAVEYGPAGIRANALLPGGTMTEMAMDAATNPETAAFISGLHALKRMARPEEIASAALFLASGLASFVTGSALLADGGNSICKV</sequence>
<dbReference type="Proteomes" id="UP000477083">
    <property type="component" value="Unassembled WGS sequence"/>
</dbReference>
<comment type="caution">
    <text evidence="3">The sequence shown here is derived from an EMBL/GenBank/DDBJ whole genome shotgun (WGS) entry which is preliminary data.</text>
</comment>
<dbReference type="OrthoDB" id="9812986at2"/>
<gene>
    <name evidence="3" type="ORF">GS660_05335</name>
</gene>
<keyword evidence="2" id="KW-1133">Transmembrane helix</keyword>
<name>A0A6L8VFT9_9RHOB</name>
<dbReference type="PANTHER" id="PTHR42760">
    <property type="entry name" value="SHORT-CHAIN DEHYDROGENASES/REDUCTASES FAMILY MEMBER"/>
    <property type="match status" value="1"/>
</dbReference>
<dbReference type="NCBIfam" id="NF005681">
    <property type="entry name" value="PRK07478.1"/>
    <property type="match status" value="1"/>
</dbReference>
<dbReference type="PRINTS" id="PR00080">
    <property type="entry name" value="SDRFAMILY"/>
</dbReference>
<dbReference type="Pfam" id="PF13561">
    <property type="entry name" value="adh_short_C2"/>
    <property type="match status" value="1"/>
</dbReference>
<dbReference type="CDD" id="cd05233">
    <property type="entry name" value="SDR_c"/>
    <property type="match status" value="1"/>
</dbReference>
<comment type="similarity">
    <text evidence="1">Belongs to the short-chain dehydrogenases/reductases (SDR) family.</text>
</comment>
<proteinExistence type="inferred from homology"/>
<dbReference type="EMBL" id="WWNR01000003">
    <property type="protein sequence ID" value="MZQ88516.1"/>
    <property type="molecule type" value="Genomic_DNA"/>
</dbReference>
<dbReference type="GO" id="GO:0016616">
    <property type="term" value="F:oxidoreductase activity, acting on the CH-OH group of donors, NAD or NADP as acceptor"/>
    <property type="evidence" value="ECO:0007669"/>
    <property type="project" value="TreeGrafter"/>
</dbReference>
<keyword evidence="2" id="KW-0472">Membrane</keyword>
<evidence type="ECO:0000256" key="1">
    <source>
        <dbReference type="ARBA" id="ARBA00006484"/>
    </source>
</evidence>
<evidence type="ECO:0000313" key="4">
    <source>
        <dbReference type="Proteomes" id="UP000477083"/>
    </source>
</evidence>
<dbReference type="Gene3D" id="3.40.50.720">
    <property type="entry name" value="NAD(P)-binding Rossmann-like Domain"/>
    <property type="match status" value="1"/>
</dbReference>
<organism evidence="3 4">
    <name type="scientific">Frigidibacter albus</name>
    <dbReference type="NCBI Taxonomy" id="1465486"/>
    <lineage>
        <taxon>Bacteria</taxon>
        <taxon>Pseudomonadati</taxon>
        <taxon>Pseudomonadota</taxon>
        <taxon>Alphaproteobacteria</taxon>
        <taxon>Rhodobacterales</taxon>
        <taxon>Paracoccaceae</taxon>
        <taxon>Frigidibacter</taxon>
    </lineage>
</organism>
<dbReference type="InterPro" id="IPR036291">
    <property type="entry name" value="NAD(P)-bd_dom_sf"/>
</dbReference>
<dbReference type="AlphaFoldDB" id="A0A6L8VFT9"/>
<dbReference type="InterPro" id="IPR002347">
    <property type="entry name" value="SDR_fam"/>
</dbReference>
<reference evidence="3 4" key="1">
    <citation type="submission" date="2020-01" db="EMBL/GenBank/DDBJ databases">
        <title>Frigidibacter albus SP32T (=CGMCC 1.13995T).</title>
        <authorList>
            <person name="Liao X."/>
        </authorList>
    </citation>
    <scope>NUCLEOTIDE SEQUENCE [LARGE SCALE GENOMIC DNA]</scope>
    <source>
        <strain evidence="3 4">SP32</strain>
    </source>
</reference>
<keyword evidence="4" id="KW-1185">Reference proteome</keyword>
<accession>A0A6L8VFT9</accession>
<evidence type="ECO:0000313" key="3">
    <source>
        <dbReference type="EMBL" id="MZQ88516.1"/>
    </source>
</evidence>